<evidence type="ECO:0000313" key="2">
    <source>
        <dbReference type="Proteomes" id="UP000034694"/>
    </source>
</evidence>
<dbReference type="AlphaFoldDB" id="A0A0G1UN66"/>
<dbReference type="Proteomes" id="UP000034694">
    <property type="component" value="Unassembled WGS sequence"/>
</dbReference>
<dbReference type="EMBL" id="LCPK01000046">
    <property type="protein sequence ID" value="KKU95657.1"/>
    <property type="molecule type" value="Genomic_DNA"/>
</dbReference>
<reference evidence="1 2" key="1">
    <citation type="journal article" date="2015" name="Nature">
        <title>rRNA introns, odd ribosomes, and small enigmatic genomes across a large radiation of phyla.</title>
        <authorList>
            <person name="Brown C.T."/>
            <person name="Hug L.A."/>
            <person name="Thomas B.C."/>
            <person name="Sharon I."/>
            <person name="Castelle C.J."/>
            <person name="Singh A."/>
            <person name="Wilkins M.J."/>
            <person name="Williams K.H."/>
            <person name="Banfield J.F."/>
        </authorList>
    </citation>
    <scope>NUCLEOTIDE SEQUENCE [LARGE SCALE GENOMIC DNA]</scope>
</reference>
<gene>
    <name evidence="1" type="ORF">UY28_C0046G0004</name>
</gene>
<sequence>MNKSEKQLISDLSEAWNLFGAADRKKAEDGKDFEHLCATVAAAALGGECPEGILGYLENLQSMRRVVDLDEILTDLGLRWGVVLEGQNCLDPEKIERVLANRRKVKDWGGEWIEVRGFLGVTVYPKDYKNQSHVFAIVPRHLLPRSYRKVNKNLQGHFVIDTAESGNDRMMLADSRDIADKLKIEVNEGAETWLGIVVKE</sequence>
<proteinExistence type="predicted"/>
<accession>A0A0G1UN66</accession>
<organism evidence="1 2">
    <name type="scientific">Candidatus Amesbacteria bacterium GW2011_GWB1_48_13</name>
    <dbReference type="NCBI Taxonomy" id="1618362"/>
    <lineage>
        <taxon>Bacteria</taxon>
        <taxon>Candidatus Amesiibacteriota</taxon>
    </lineage>
</organism>
<protein>
    <submittedName>
        <fullName evidence="1">Uncharacterized protein</fullName>
    </submittedName>
</protein>
<comment type="caution">
    <text evidence="1">The sequence shown here is derived from an EMBL/GenBank/DDBJ whole genome shotgun (WGS) entry which is preliminary data.</text>
</comment>
<evidence type="ECO:0000313" key="1">
    <source>
        <dbReference type="EMBL" id="KKU95657.1"/>
    </source>
</evidence>
<name>A0A0G1UN66_9BACT</name>